<keyword evidence="3" id="KW-1185">Reference proteome</keyword>
<dbReference type="RefSeq" id="XP_067525848.1">
    <property type="nucleotide sequence ID" value="XM_067669747.1"/>
</dbReference>
<evidence type="ECO:0000256" key="1">
    <source>
        <dbReference type="SAM" id="Phobius"/>
    </source>
</evidence>
<proteinExistence type="predicted"/>
<dbReference type="GeneID" id="93622128"/>
<dbReference type="EMBL" id="CH476746">
    <property type="protein sequence ID" value="EIE90452.1"/>
    <property type="molecule type" value="Genomic_DNA"/>
</dbReference>
<organism evidence="2 3">
    <name type="scientific">Rhizopus delemar (strain RA 99-880 / ATCC MYA-4621 / FGSC 9543 / NRRL 43880)</name>
    <name type="common">Mucormycosis agent</name>
    <name type="synonym">Rhizopus arrhizus var. delemar</name>
    <dbReference type="NCBI Taxonomy" id="246409"/>
    <lineage>
        <taxon>Eukaryota</taxon>
        <taxon>Fungi</taxon>
        <taxon>Fungi incertae sedis</taxon>
        <taxon>Mucoromycota</taxon>
        <taxon>Mucoromycotina</taxon>
        <taxon>Mucoromycetes</taxon>
        <taxon>Mucorales</taxon>
        <taxon>Mucorineae</taxon>
        <taxon>Rhizopodaceae</taxon>
        <taxon>Rhizopus</taxon>
    </lineage>
</organism>
<keyword evidence="1" id="KW-0472">Membrane</keyword>
<gene>
    <name evidence="2" type="ORF">RO3G_15163</name>
</gene>
<keyword evidence="1" id="KW-0812">Transmembrane</keyword>
<name>I1CPS2_RHIO9</name>
<dbReference type="Proteomes" id="UP000009138">
    <property type="component" value="Unassembled WGS sequence"/>
</dbReference>
<reference evidence="2 3" key="1">
    <citation type="journal article" date="2009" name="PLoS Genet.">
        <title>Genomic analysis of the basal lineage fungus Rhizopus oryzae reveals a whole-genome duplication.</title>
        <authorList>
            <person name="Ma L.-J."/>
            <person name="Ibrahim A.S."/>
            <person name="Skory C."/>
            <person name="Grabherr M.G."/>
            <person name="Burger G."/>
            <person name="Butler M."/>
            <person name="Elias M."/>
            <person name="Idnurm A."/>
            <person name="Lang B.F."/>
            <person name="Sone T."/>
            <person name="Abe A."/>
            <person name="Calvo S.E."/>
            <person name="Corrochano L.M."/>
            <person name="Engels R."/>
            <person name="Fu J."/>
            <person name="Hansberg W."/>
            <person name="Kim J.-M."/>
            <person name="Kodira C.D."/>
            <person name="Koehrsen M.J."/>
            <person name="Liu B."/>
            <person name="Miranda-Saavedra D."/>
            <person name="O'Leary S."/>
            <person name="Ortiz-Castellanos L."/>
            <person name="Poulter R."/>
            <person name="Rodriguez-Romero J."/>
            <person name="Ruiz-Herrera J."/>
            <person name="Shen Y.-Q."/>
            <person name="Zeng Q."/>
            <person name="Galagan J."/>
            <person name="Birren B.W."/>
            <person name="Cuomo C.A."/>
            <person name="Wickes B.L."/>
        </authorList>
    </citation>
    <scope>NUCLEOTIDE SEQUENCE [LARGE SCALE GENOMIC DNA]</scope>
    <source>
        <strain evidence="3">RA 99-880 / ATCC MYA-4621 / FGSC 9543 / NRRL 43880</strain>
    </source>
</reference>
<dbReference type="VEuPathDB" id="FungiDB:RO3G_15163"/>
<dbReference type="InParanoid" id="I1CPS2"/>
<feature type="transmembrane region" description="Helical" evidence="1">
    <location>
        <begin position="45"/>
        <end position="65"/>
    </location>
</feature>
<evidence type="ECO:0000313" key="2">
    <source>
        <dbReference type="EMBL" id="EIE90452.1"/>
    </source>
</evidence>
<sequence length="83" mass="9533">MFHDGLKLPDEVLYRLKGIVILHIIRTDLAGRAKGRYDLDGDSRLRLTSIVGIFPNLIYLLANFISSNLNKLFNTLCFNRKIK</sequence>
<protein>
    <submittedName>
        <fullName evidence="2">Uncharacterized protein</fullName>
    </submittedName>
</protein>
<dbReference type="AlphaFoldDB" id="I1CPS2"/>
<keyword evidence="1" id="KW-1133">Transmembrane helix</keyword>
<evidence type="ECO:0000313" key="3">
    <source>
        <dbReference type="Proteomes" id="UP000009138"/>
    </source>
</evidence>
<accession>I1CPS2</accession>